<dbReference type="Pfam" id="PF09912">
    <property type="entry name" value="DUF2141"/>
    <property type="match status" value="1"/>
</dbReference>
<reference evidence="2 3" key="1">
    <citation type="submission" date="2019-02" db="EMBL/GenBank/DDBJ databases">
        <title>Genome sequence of the sea-ice species Brumimicrobium glaciale.</title>
        <authorList>
            <person name="Bowman J.P."/>
        </authorList>
    </citation>
    <scope>NUCLEOTIDE SEQUENCE [LARGE SCALE GENOMIC DNA]</scope>
    <source>
        <strain evidence="2 3">IC156</strain>
    </source>
</reference>
<keyword evidence="3" id="KW-1185">Reference proteome</keyword>
<dbReference type="InterPro" id="IPR018673">
    <property type="entry name" value="DUF2141"/>
</dbReference>
<dbReference type="Proteomes" id="UP000293952">
    <property type="component" value="Unassembled WGS sequence"/>
</dbReference>
<name>A0A4Q4KKZ1_9FLAO</name>
<evidence type="ECO:0000313" key="2">
    <source>
        <dbReference type="EMBL" id="RYM33004.1"/>
    </source>
</evidence>
<feature type="chain" id="PRO_5020722400" evidence="1">
    <location>
        <begin position="23"/>
        <end position="144"/>
    </location>
</feature>
<feature type="signal peptide" evidence="1">
    <location>
        <begin position="1"/>
        <end position="22"/>
    </location>
</feature>
<proteinExistence type="predicted"/>
<accession>A0A4Q4KKZ1</accession>
<keyword evidence="1" id="KW-0732">Signal</keyword>
<sequence>MKSLILILFTTFGLSNQSTLFAQETFDVKVIVTNINSQKGKVRLGIFNSSKTFLDQGKEYKTYSESPDGKTLTFYLNDFTKGEYAISLYHDINSDNKCNLSFLLRPSEPYGFSNNVKLKLFKPDFEDCKVLVDGDKTVRIELVE</sequence>
<gene>
    <name evidence="2" type="ORF">ERX46_13210</name>
</gene>
<organism evidence="2 3">
    <name type="scientific">Brumimicrobium glaciale</name>
    <dbReference type="NCBI Taxonomy" id="200475"/>
    <lineage>
        <taxon>Bacteria</taxon>
        <taxon>Pseudomonadati</taxon>
        <taxon>Bacteroidota</taxon>
        <taxon>Flavobacteriia</taxon>
        <taxon>Flavobacteriales</taxon>
        <taxon>Crocinitomicaceae</taxon>
        <taxon>Brumimicrobium</taxon>
    </lineage>
</organism>
<dbReference type="AlphaFoldDB" id="A0A4Q4KKZ1"/>
<protein>
    <submittedName>
        <fullName evidence="2">DUF2141 domain-containing protein</fullName>
    </submittedName>
</protein>
<evidence type="ECO:0000313" key="3">
    <source>
        <dbReference type="Proteomes" id="UP000293952"/>
    </source>
</evidence>
<dbReference type="OrthoDB" id="9788332at2"/>
<comment type="caution">
    <text evidence="2">The sequence shown here is derived from an EMBL/GenBank/DDBJ whole genome shotgun (WGS) entry which is preliminary data.</text>
</comment>
<dbReference type="RefSeq" id="WP_130094341.1">
    <property type="nucleotide sequence ID" value="NZ_SETE01000005.1"/>
</dbReference>
<evidence type="ECO:0000256" key="1">
    <source>
        <dbReference type="SAM" id="SignalP"/>
    </source>
</evidence>
<dbReference type="EMBL" id="SETE01000005">
    <property type="protein sequence ID" value="RYM33004.1"/>
    <property type="molecule type" value="Genomic_DNA"/>
</dbReference>